<dbReference type="Gene3D" id="2.20.70.10">
    <property type="match status" value="2"/>
</dbReference>
<reference evidence="10" key="3">
    <citation type="submission" date="2025-08" db="UniProtKB">
        <authorList>
            <consortium name="Ensembl"/>
        </authorList>
    </citation>
    <scope>IDENTIFICATION</scope>
</reference>
<dbReference type="GO" id="GO:0006355">
    <property type="term" value="P:regulation of DNA-templated transcription"/>
    <property type="evidence" value="ECO:0007669"/>
    <property type="project" value="TreeGrafter"/>
</dbReference>
<dbReference type="GO" id="GO:0016477">
    <property type="term" value="P:cell migration"/>
    <property type="evidence" value="ECO:0007669"/>
    <property type="project" value="TreeGrafter"/>
</dbReference>
<dbReference type="GeneTree" id="ENSGT00410000025556"/>
<evidence type="ECO:0000256" key="2">
    <source>
        <dbReference type="ARBA" id="ARBA00022490"/>
    </source>
</evidence>
<evidence type="ECO:0000256" key="3">
    <source>
        <dbReference type="ARBA" id="ARBA00022737"/>
    </source>
</evidence>
<keyword evidence="3" id="KW-0677">Repeat</keyword>
<evidence type="ECO:0000256" key="5">
    <source>
        <dbReference type="ARBA" id="ARBA00023054"/>
    </source>
</evidence>
<evidence type="ECO:0000313" key="10">
    <source>
        <dbReference type="Ensembl" id="ENSELUP00000059921.2"/>
    </source>
</evidence>
<dbReference type="PROSITE" id="PS50020">
    <property type="entry name" value="WW_DOMAIN_2"/>
    <property type="match status" value="2"/>
</dbReference>
<dbReference type="GO" id="GO:0060090">
    <property type="term" value="F:molecular adaptor activity"/>
    <property type="evidence" value="ECO:0007669"/>
    <property type="project" value="TreeGrafter"/>
</dbReference>
<dbReference type="SMART" id="SM00456">
    <property type="entry name" value="WW"/>
    <property type="match status" value="2"/>
</dbReference>
<dbReference type="PANTHER" id="PTHR14791:SF22">
    <property type="entry name" value="PROTEIN KIBRA"/>
    <property type="match status" value="1"/>
</dbReference>
<dbReference type="CDD" id="cd08680">
    <property type="entry name" value="C2_Kibra"/>
    <property type="match status" value="1"/>
</dbReference>
<evidence type="ECO:0000256" key="1">
    <source>
        <dbReference type="ARBA" id="ARBA00004496"/>
    </source>
</evidence>
<evidence type="ECO:0000256" key="6">
    <source>
        <dbReference type="ARBA" id="ARBA00023163"/>
    </source>
</evidence>
<dbReference type="SUPFAM" id="SSF49562">
    <property type="entry name" value="C2 domain (Calcium/lipid-binding domain, CaLB)"/>
    <property type="match status" value="1"/>
</dbReference>
<feature type="region of interest" description="Disordered" evidence="8">
    <location>
        <begin position="135"/>
        <end position="154"/>
    </location>
</feature>
<keyword evidence="5 7" id="KW-0175">Coiled coil</keyword>
<comment type="subcellular location">
    <subcellularLocation>
        <location evidence="1">Cytoplasm</location>
    </subcellularLocation>
</comment>
<accession>A0A6Q2Y3F1</accession>
<dbReference type="Bgee" id="ENSELUG00000011104">
    <property type="expression patterns" value="Expressed in pharyngeal gill and 14 other cell types or tissues"/>
</dbReference>
<gene>
    <name evidence="10" type="primary">WWC1</name>
</gene>
<dbReference type="Gene3D" id="2.60.40.150">
    <property type="entry name" value="C2 domain"/>
    <property type="match status" value="1"/>
</dbReference>
<dbReference type="InterPro" id="IPR037771">
    <property type="entry name" value="C2_WWC"/>
</dbReference>
<feature type="coiled-coil region" evidence="7">
    <location>
        <begin position="357"/>
        <end position="384"/>
    </location>
</feature>
<dbReference type="AlphaFoldDB" id="A0A6Q2Y3F1"/>
<protein>
    <recommendedName>
        <fullName evidence="9">WW domain-containing protein</fullName>
    </recommendedName>
</protein>
<proteinExistence type="predicted"/>
<dbReference type="FunFam" id="2.20.70.10:FF:000041">
    <property type="entry name" value="WW and C2 domain containing 1"/>
    <property type="match status" value="1"/>
</dbReference>
<evidence type="ECO:0000256" key="7">
    <source>
        <dbReference type="SAM" id="Coils"/>
    </source>
</evidence>
<dbReference type="InterPro" id="IPR057747">
    <property type="entry name" value="WWC1_hairpin"/>
</dbReference>
<keyword evidence="2" id="KW-0963">Cytoplasm</keyword>
<dbReference type="PROSITE" id="PS01159">
    <property type="entry name" value="WW_DOMAIN_1"/>
    <property type="match status" value="1"/>
</dbReference>
<dbReference type="FunFam" id="2.20.70.10:FF:000001">
    <property type="entry name" value="Membrane-associated guanylate kinase, WW and PDZ domain-containing protein 1"/>
    <property type="match status" value="1"/>
</dbReference>
<reference evidence="11" key="1">
    <citation type="journal article" date="2014" name="PLoS ONE">
        <title>The genome and linkage map of the northern pike (Esox lucius): conserved synteny revealed between the salmonid sister group and the Neoteleostei.</title>
        <authorList>
            <person name="Rondeau E.B."/>
            <person name="Minkley D.R."/>
            <person name="Leong J.S."/>
            <person name="Messmer A.M."/>
            <person name="Jantzen J.R."/>
            <person name="von Schalburg K.R."/>
            <person name="Lemon C."/>
            <person name="Bird N.H."/>
            <person name="Koop B.F."/>
        </authorList>
    </citation>
    <scope>NUCLEOTIDE SEQUENCE</scope>
</reference>
<dbReference type="InterPro" id="IPR035892">
    <property type="entry name" value="C2_domain_sf"/>
</dbReference>
<evidence type="ECO:0000259" key="9">
    <source>
        <dbReference type="PROSITE" id="PS50020"/>
    </source>
</evidence>
<keyword evidence="11" id="KW-1185">Reference proteome</keyword>
<dbReference type="GO" id="GO:0046621">
    <property type="term" value="P:negative regulation of organ growth"/>
    <property type="evidence" value="ECO:0007669"/>
    <property type="project" value="TreeGrafter"/>
</dbReference>
<evidence type="ECO:0000313" key="11">
    <source>
        <dbReference type="Proteomes" id="UP000265140"/>
    </source>
</evidence>
<dbReference type="Pfam" id="PF25802">
    <property type="entry name" value="WWC1"/>
    <property type="match status" value="1"/>
</dbReference>
<organism evidence="10 11">
    <name type="scientific">Esox lucius</name>
    <name type="common">Northern pike</name>
    <dbReference type="NCBI Taxonomy" id="8010"/>
    <lineage>
        <taxon>Eukaryota</taxon>
        <taxon>Metazoa</taxon>
        <taxon>Chordata</taxon>
        <taxon>Craniata</taxon>
        <taxon>Vertebrata</taxon>
        <taxon>Euteleostomi</taxon>
        <taxon>Actinopterygii</taxon>
        <taxon>Neopterygii</taxon>
        <taxon>Teleostei</taxon>
        <taxon>Protacanthopterygii</taxon>
        <taxon>Esociformes</taxon>
        <taxon>Esocidae</taxon>
        <taxon>Esox</taxon>
    </lineage>
</organism>
<name>A0A6Q2Y3F1_ESOLU</name>
<dbReference type="GO" id="GO:0019900">
    <property type="term" value="F:kinase binding"/>
    <property type="evidence" value="ECO:0007669"/>
    <property type="project" value="TreeGrafter"/>
</dbReference>
<sequence>MPRKELPLPEGWEEARDFDGKVYYIDHINHATSWIDPRDRHTKPLTFADCIGDELPVGWEEVYDPSVGAYYVDHNTKSTQLEDPRAQWQREQEIMLREYLDVAKDALSAQKELYQVKEQRLCLAQQEYRQLNDAWRDKSTSQTSLNSRSSSSSKYDPEILKAEIVTSKSRVRNDSPKHCPFTESVSMINLKVSIAPYGFKLHEAQAILNEVKSIRDAISSGEKEKQELMQKLAVLKDGFQLDSVGSQSDLWGSSPSLANSELSIPCLYSDTGSQTDIPADFVTNNNKLAEKVRLSLKYEEAKRRIASIEVQIAKLDSEAWPGLLDPERDRLILINEKEELLKELQYVKPFERAPNDQEKIETEKKRLQRDLQAARDNQSKALTERLRLHCKRNKLVRELEETVRVASTLHTQLKSLSASTLSCSSGSSRGSLASSRGSLVTTSSLGSSSSLSFTDLYLEQPELVDPDFQNKLDSLLQEGGPGVSYRPSSSITTIHEHEVDSVVIGGAEPGTRLQTLRLSETPRSMSSLSPRSSLSSLSPPCSPLVLDSTFLPGGGFVGPGGPVGSLDMELHSRLTALGLDREEQQHYGYAVVPGRGTAGDGSKKMGVTSAVSDESVAGDSGVYEPSERRWVLYWIPGTIADETPSCAQVRVGLKYEMKEKRFTVFVMQLSNCGALGLPPDHTMYIRVVVLPCSEPTRCLFRTHGSLPQDTVEVNEVFGIQLAHNALRQKTLRVDVCRTSPSGREECLAGAQISLADMDTSGERCVKCYNLLSYSFLSVIQSKDIESGTASQLQRDEEDNHVEGQVPVEEEEEFYRDSSHCKGVEVVVKGEEETSTGLHHHHASSSVVRPKEHRPRDVPQQNPFIRGNTIIRSKTFSPGPQSQYICRINRSDSDSSTLSKKSPFVRNASERRSMRMKKPPGPVRGLDGLLRTSLDLELDLQVSKTRHTRLAQELRVLRELKEQLERARQQGTRDLPSWVQEDERFRLLLKQAEKQTREEQLQEQRVEKMMRAAAKDVHKIRGQSRKEVPEVQSFRSKMAFFTRAKTNIPDLPADDV</sequence>
<dbReference type="SUPFAM" id="SSF51045">
    <property type="entry name" value="WW domain"/>
    <property type="match status" value="2"/>
</dbReference>
<feature type="region of interest" description="Disordered" evidence="8">
    <location>
        <begin position="516"/>
        <end position="538"/>
    </location>
</feature>
<feature type="coiled-coil region" evidence="7">
    <location>
        <begin position="946"/>
        <end position="1008"/>
    </location>
</feature>
<feature type="region of interest" description="Disordered" evidence="8">
    <location>
        <begin position="830"/>
        <end position="862"/>
    </location>
</feature>
<dbReference type="Ensembl" id="ENSELUT00000065728.2">
    <property type="protein sequence ID" value="ENSELUP00000059921.2"/>
    <property type="gene ID" value="ENSELUG00000011104.3"/>
</dbReference>
<dbReference type="GO" id="GO:0005737">
    <property type="term" value="C:cytoplasm"/>
    <property type="evidence" value="ECO:0007669"/>
    <property type="project" value="UniProtKB-SubCell"/>
</dbReference>
<dbReference type="Pfam" id="PF00397">
    <property type="entry name" value="WW"/>
    <property type="match status" value="2"/>
</dbReference>
<reference evidence="10" key="4">
    <citation type="submission" date="2025-09" db="UniProtKB">
        <authorList>
            <consortium name="Ensembl"/>
        </authorList>
    </citation>
    <scope>IDENTIFICATION</scope>
</reference>
<dbReference type="PANTHER" id="PTHR14791">
    <property type="entry name" value="BOMB/KIRA PROTEINS"/>
    <property type="match status" value="1"/>
</dbReference>
<feature type="coiled-coil region" evidence="7">
    <location>
        <begin position="284"/>
        <end position="318"/>
    </location>
</feature>
<evidence type="ECO:0000256" key="8">
    <source>
        <dbReference type="SAM" id="MobiDB-lite"/>
    </source>
</evidence>
<reference evidence="10" key="2">
    <citation type="submission" date="2020-02" db="EMBL/GenBank/DDBJ databases">
        <title>Esox lucius (northern pike) genome, fEsoLuc1, primary haplotype.</title>
        <authorList>
            <person name="Myers G."/>
            <person name="Karagic N."/>
            <person name="Meyer A."/>
            <person name="Pippel M."/>
            <person name="Reichard M."/>
            <person name="Winkler S."/>
            <person name="Tracey A."/>
            <person name="Sims Y."/>
            <person name="Howe K."/>
            <person name="Rhie A."/>
            <person name="Formenti G."/>
            <person name="Durbin R."/>
            <person name="Fedrigo O."/>
            <person name="Jarvis E.D."/>
        </authorList>
    </citation>
    <scope>NUCLEOTIDE SEQUENCE [LARGE SCALE GENOMIC DNA]</scope>
</reference>
<feature type="region of interest" description="Disordered" evidence="8">
    <location>
        <begin position="890"/>
        <end position="925"/>
    </location>
</feature>
<feature type="region of interest" description="Disordered" evidence="8">
    <location>
        <begin position="420"/>
        <end position="449"/>
    </location>
</feature>
<dbReference type="CDD" id="cd00201">
    <property type="entry name" value="WW"/>
    <property type="match status" value="2"/>
</dbReference>
<evidence type="ECO:0000256" key="4">
    <source>
        <dbReference type="ARBA" id="ARBA00023015"/>
    </source>
</evidence>
<keyword evidence="6" id="KW-0804">Transcription</keyword>
<dbReference type="GO" id="GO:0035330">
    <property type="term" value="P:regulation of hippo signaling"/>
    <property type="evidence" value="ECO:0007669"/>
    <property type="project" value="TreeGrafter"/>
</dbReference>
<feature type="domain" description="WW" evidence="9">
    <location>
        <begin position="53"/>
        <end position="86"/>
    </location>
</feature>
<dbReference type="InterPro" id="IPR036020">
    <property type="entry name" value="WW_dom_sf"/>
</dbReference>
<dbReference type="InterPro" id="IPR001202">
    <property type="entry name" value="WW_dom"/>
</dbReference>
<keyword evidence="4" id="KW-0805">Transcription regulation</keyword>
<dbReference type="Proteomes" id="UP000265140">
    <property type="component" value="Chromosome 7"/>
</dbReference>
<feature type="compositionally biased region" description="Low complexity" evidence="8">
    <location>
        <begin position="140"/>
        <end position="153"/>
    </location>
</feature>
<feature type="compositionally biased region" description="Low complexity" evidence="8">
    <location>
        <begin position="522"/>
        <end position="538"/>
    </location>
</feature>
<feature type="domain" description="WW" evidence="9">
    <location>
        <begin position="6"/>
        <end position="39"/>
    </location>
</feature>
<dbReference type="InterPro" id="IPR051105">
    <property type="entry name" value="WWC/KIBRA_Hippo_Reg"/>
</dbReference>